<evidence type="ECO:0000256" key="2">
    <source>
        <dbReference type="ARBA" id="ARBA00010992"/>
    </source>
</evidence>
<gene>
    <name evidence="8" type="primary">MAL31_0</name>
    <name evidence="8" type="ORF">DBV05_g12292</name>
</gene>
<evidence type="ECO:0000256" key="6">
    <source>
        <dbReference type="SAM" id="Phobius"/>
    </source>
</evidence>
<dbReference type="InterPro" id="IPR036259">
    <property type="entry name" value="MFS_trans_sf"/>
</dbReference>
<dbReference type="InterPro" id="IPR005829">
    <property type="entry name" value="Sugar_transporter_CS"/>
</dbReference>
<organism evidence="8 9">
    <name type="scientific">Lasiodiplodia theobromae</name>
    <dbReference type="NCBI Taxonomy" id="45133"/>
    <lineage>
        <taxon>Eukaryota</taxon>
        <taxon>Fungi</taxon>
        <taxon>Dikarya</taxon>
        <taxon>Ascomycota</taxon>
        <taxon>Pezizomycotina</taxon>
        <taxon>Dothideomycetes</taxon>
        <taxon>Dothideomycetes incertae sedis</taxon>
        <taxon>Botryosphaeriales</taxon>
        <taxon>Botryosphaeriaceae</taxon>
        <taxon>Lasiodiplodia</taxon>
    </lineage>
</organism>
<dbReference type="SUPFAM" id="SSF103473">
    <property type="entry name" value="MFS general substrate transporter"/>
    <property type="match status" value="1"/>
</dbReference>
<reference evidence="8 9" key="1">
    <citation type="journal article" date="2019" name="Sci. Rep.">
        <title>A multi-omics analysis of the grapevine pathogen Lasiodiplodia theobromae reveals that temperature affects the expression of virulence- and pathogenicity-related genes.</title>
        <authorList>
            <person name="Felix C."/>
            <person name="Meneses R."/>
            <person name="Goncalves M.F.M."/>
            <person name="Tilleman L."/>
            <person name="Duarte A.S."/>
            <person name="Jorrin-Novo J.V."/>
            <person name="Van de Peer Y."/>
            <person name="Deforce D."/>
            <person name="Van Nieuwerburgh F."/>
            <person name="Esteves A.C."/>
            <person name="Alves A."/>
        </authorList>
    </citation>
    <scope>NUCLEOTIDE SEQUENCE [LARGE SCALE GENOMIC DNA]</scope>
    <source>
        <strain evidence="8 9">LA-SOL3</strain>
    </source>
</reference>
<feature type="transmembrane region" description="Helical" evidence="6">
    <location>
        <begin position="120"/>
        <end position="137"/>
    </location>
</feature>
<dbReference type="Proteomes" id="UP000325902">
    <property type="component" value="Unassembled WGS sequence"/>
</dbReference>
<keyword evidence="5 6" id="KW-0472">Membrane</keyword>
<dbReference type="PROSITE" id="PS00216">
    <property type="entry name" value="SUGAR_TRANSPORT_1"/>
    <property type="match status" value="1"/>
</dbReference>
<dbReference type="Pfam" id="PF00083">
    <property type="entry name" value="Sugar_tr"/>
    <property type="match status" value="1"/>
</dbReference>
<sequence>MDSEKPDLPTRNEQVDDVDCLTECEDHDESKWEAIQKQPQAFAWCLFAIWITLLVSFENQASGSIIGIPQFRKDFGSYYEGDYVIPAHWQSAFSAAPVASTAIGALMAGQIADWMGRKRIVMLGLFVSYVAITMEFVSTTNQLFFSGKFLNGFAVGTLASVCPTYIGEISPLALRGLFTCSIALAYTVGALTAAIILNSTATSQTRWAYRAVFASQYGFAAIGTIFVIFMPESPWWLVLKGEDELALKSLRLLGCKDGSKRLALIKLTLKRIRRETEGVSYAECFRHSNFRRTIISIAPLSITAFCGVTFFGTYFTYYMQLAGYSTTMSFKLSIALQAVAMLGNVCSWGLVDYVGRRSLTLWGTASLTVILFLIGGLATAATTSAITGAVALIIVTFIFGCFSILCAVYLWFFQVETMGRSYAELDEMFMKRVPARKFITYVSEEQSRTQDGEEK</sequence>
<feature type="transmembrane region" description="Helical" evidence="6">
    <location>
        <begin position="178"/>
        <end position="201"/>
    </location>
</feature>
<dbReference type="PANTHER" id="PTHR48022">
    <property type="entry name" value="PLASTIDIC GLUCOSE TRANSPORTER 4"/>
    <property type="match status" value="1"/>
</dbReference>
<comment type="subcellular location">
    <subcellularLocation>
        <location evidence="1">Membrane</location>
        <topology evidence="1">Multi-pass membrane protein</topology>
    </subcellularLocation>
</comment>
<comment type="caution">
    <text evidence="8">The sequence shown here is derived from an EMBL/GenBank/DDBJ whole genome shotgun (WGS) entry which is preliminary data.</text>
</comment>
<feature type="transmembrane region" description="Helical" evidence="6">
    <location>
        <begin position="41"/>
        <end position="57"/>
    </location>
</feature>
<dbReference type="EMBL" id="VCHE01000236">
    <property type="protein sequence ID" value="KAB2569027.1"/>
    <property type="molecule type" value="Genomic_DNA"/>
</dbReference>
<keyword evidence="4 6" id="KW-1133">Transmembrane helix</keyword>
<dbReference type="Gene3D" id="1.20.1250.20">
    <property type="entry name" value="MFS general substrate transporter like domains"/>
    <property type="match status" value="2"/>
</dbReference>
<dbReference type="InterPro" id="IPR005828">
    <property type="entry name" value="MFS_sugar_transport-like"/>
</dbReference>
<proteinExistence type="inferred from homology"/>
<evidence type="ECO:0000256" key="4">
    <source>
        <dbReference type="ARBA" id="ARBA00022989"/>
    </source>
</evidence>
<evidence type="ECO:0000259" key="7">
    <source>
        <dbReference type="PROSITE" id="PS50850"/>
    </source>
</evidence>
<evidence type="ECO:0000256" key="3">
    <source>
        <dbReference type="ARBA" id="ARBA00022692"/>
    </source>
</evidence>
<evidence type="ECO:0000256" key="1">
    <source>
        <dbReference type="ARBA" id="ARBA00004141"/>
    </source>
</evidence>
<comment type="similarity">
    <text evidence="2">Belongs to the major facilitator superfamily. Sugar transporter (TC 2.A.1.1) family.</text>
</comment>
<feature type="transmembrane region" description="Helical" evidence="6">
    <location>
        <begin position="207"/>
        <end position="230"/>
    </location>
</feature>
<feature type="transmembrane region" description="Helical" evidence="6">
    <location>
        <begin position="386"/>
        <end position="412"/>
    </location>
</feature>
<keyword evidence="9" id="KW-1185">Reference proteome</keyword>
<dbReference type="AlphaFoldDB" id="A0A5N5CUK2"/>
<dbReference type="OrthoDB" id="6612291at2759"/>
<dbReference type="InterPro" id="IPR020846">
    <property type="entry name" value="MFS_dom"/>
</dbReference>
<feature type="transmembrane region" description="Helical" evidence="6">
    <location>
        <begin position="294"/>
        <end position="314"/>
    </location>
</feature>
<dbReference type="InterPro" id="IPR050360">
    <property type="entry name" value="MFS_Sugar_Transporters"/>
</dbReference>
<feature type="domain" description="Major facilitator superfamily (MFS) profile" evidence="7">
    <location>
        <begin position="45"/>
        <end position="455"/>
    </location>
</feature>
<dbReference type="GO" id="GO:0016020">
    <property type="term" value="C:membrane"/>
    <property type="evidence" value="ECO:0007669"/>
    <property type="project" value="UniProtKB-SubCell"/>
</dbReference>
<name>A0A5N5CUK2_9PEZI</name>
<accession>A0A5N5CUK2</accession>
<keyword evidence="3 6" id="KW-0812">Transmembrane</keyword>
<feature type="transmembrane region" description="Helical" evidence="6">
    <location>
        <begin position="334"/>
        <end position="354"/>
    </location>
</feature>
<dbReference type="PROSITE" id="PS50850">
    <property type="entry name" value="MFS"/>
    <property type="match status" value="1"/>
</dbReference>
<evidence type="ECO:0000313" key="9">
    <source>
        <dbReference type="Proteomes" id="UP000325902"/>
    </source>
</evidence>
<evidence type="ECO:0000256" key="5">
    <source>
        <dbReference type="ARBA" id="ARBA00023136"/>
    </source>
</evidence>
<protein>
    <submittedName>
        <fullName evidence="8">Maltose permease MAL31</fullName>
    </submittedName>
</protein>
<dbReference type="PANTHER" id="PTHR48022:SF22">
    <property type="entry name" value="MAJOR FACILITATOR SUPERFAMILY (MFS) PROFILE DOMAIN-CONTAINING PROTEIN"/>
    <property type="match status" value="1"/>
</dbReference>
<evidence type="ECO:0000313" key="8">
    <source>
        <dbReference type="EMBL" id="KAB2569027.1"/>
    </source>
</evidence>
<feature type="transmembrane region" description="Helical" evidence="6">
    <location>
        <begin position="361"/>
        <end position="380"/>
    </location>
</feature>
<dbReference type="GO" id="GO:0005351">
    <property type="term" value="F:carbohydrate:proton symporter activity"/>
    <property type="evidence" value="ECO:0007669"/>
    <property type="project" value="TreeGrafter"/>
</dbReference>
<feature type="transmembrane region" description="Helical" evidence="6">
    <location>
        <begin position="149"/>
        <end position="166"/>
    </location>
</feature>
<dbReference type="PROSITE" id="PS00217">
    <property type="entry name" value="SUGAR_TRANSPORT_2"/>
    <property type="match status" value="1"/>
</dbReference>